<keyword evidence="3" id="KW-1185">Reference proteome</keyword>
<evidence type="ECO:0000313" key="2">
    <source>
        <dbReference type="EMBL" id="KAA0893301.1"/>
    </source>
</evidence>
<name>A0A5A9XNY6_9BACT</name>
<dbReference type="RefSeq" id="WP_149306617.1">
    <property type="nucleotide sequence ID" value="NZ_SRSD01000003.1"/>
</dbReference>
<accession>A0A5A9XNY6</accession>
<proteinExistence type="predicted"/>
<keyword evidence="1" id="KW-1133">Transmembrane helix</keyword>
<feature type="transmembrane region" description="Helical" evidence="1">
    <location>
        <begin position="165"/>
        <end position="182"/>
    </location>
</feature>
<dbReference type="Proteomes" id="UP000324298">
    <property type="component" value="Unassembled WGS sequence"/>
</dbReference>
<dbReference type="OrthoDB" id="5393251at2"/>
<feature type="transmembrane region" description="Helical" evidence="1">
    <location>
        <begin position="16"/>
        <end position="32"/>
    </location>
</feature>
<dbReference type="AlphaFoldDB" id="A0A5A9XNY6"/>
<feature type="transmembrane region" description="Helical" evidence="1">
    <location>
        <begin position="39"/>
        <end position="57"/>
    </location>
</feature>
<feature type="transmembrane region" description="Helical" evidence="1">
    <location>
        <begin position="134"/>
        <end position="153"/>
    </location>
</feature>
<feature type="transmembrane region" description="Helical" evidence="1">
    <location>
        <begin position="228"/>
        <end position="248"/>
    </location>
</feature>
<feature type="transmembrane region" description="Helical" evidence="1">
    <location>
        <begin position="69"/>
        <end position="91"/>
    </location>
</feature>
<comment type="caution">
    <text evidence="2">The sequence shown here is derived from an EMBL/GenBank/DDBJ whole genome shotgun (WGS) entry which is preliminary data.</text>
</comment>
<protein>
    <submittedName>
        <fullName evidence="2">Uncharacterized protein</fullName>
    </submittedName>
</protein>
<keyword evidence="1" id="KW-0472">Membrane</keyword>
<reference evidence="2 3" key="1">
    <citation type="submission" date="2019-04" db="EMBL/GenBank/DDBJ databases">
        <title>Geobacter ruber sp. nov., ferric-reducing bacteria isolated from paddy soil.</title>
        <authorList>
            <person name="Xu Z."/>
            <person name="Masuda Y."/>
            <person name="Itoh H."/>
            <person name="Senoo K."/>
        </authorList>
    </citation>
    <scope>NUCLEOTIDE SEQUENCE [LARGE SCALE GENOMIC DNA]</scope>
    <source>
        <strain evidence="2 3">Red88</strain>
    </source>
</reference>
<gene>
    <name evidence="2" type="ORF">ET418_05655</name>
</gene>
<evidence type="ECO:0000256" key="1">
    <source>
        <dbReference type="SAM" id="Phobius"/>
    </source>
</evidence>
<keyword evidence="1" id="KW-0812">Transmembrane</keyword>
<evidence type="ECO:0000313" key="3">
    <source>
        <dbReference type="Proteomes" id="UP000324298"/>
    </source>
</evidence>
<organism evidence="2 3">
    <name type="scientific">Oryzomonas rubra</name>
    <dbReference type="NCBI Taxonomy" id="2509454"/>
    <lineage>
        <taxon>Bacteria</taxon>
        <taxon>Pseudomonadati</taxon>
        <taxon>Thermodesulfobacteriota</taxon>
        <taxon>Desulfuromonadia</taxon>
        <taxon>Geobacterales</taxon>
        <taxon>Geobacteraceae</taxon>
        <taxon>Oryzomonas</taxon>
    </lineage>
</organism>
<dbReference type="EMBL" id="SRSD01000003">
    <property type="protein sequence ID" value="KAA0893301.1"/>
    <property type="molecule type" value="Genomic_DNA"/>
</dbReference>
<feature type="transmembrane region" description="Helical" evidence="1">
    <location>
        <begin position="103"/>
        <end position="122"/>
    </location>
</feature>
<sequence>MEQFIELLSQVNTFELIRTIFWGLAGAISFYFSIGNARVWTSISIGFFLIFLGQAYAINPWVHYYKLSAFHNIVGTVAIVVITHGFLEYYVFCRTFEISGKKVTVYLFSLLILVAGGFFLFVNPTPSPNTIRNFKIVENAIWVFLSIMNLELIRKIYVAIKDSPISKGFIAFGIVFFLIFLWRGSELYLQIFQWDKDWQDIIAVMTDEVSDIDKFADRVQISTLVNKYAGFLSSLSVGGTFIYIYRLLR</sequence>